<dbReference type="EMBL" id="BGPR01017591">
    <property type="protein sequence ID" value="GBN76607.1"/>
    <property type="molecule type" value="Genomic_DNA"/>
</dbReference>
<dbReference type="PANTHER" id="PTHR46409">
    <property type="entry name" value="HTH PSQ-TYPE DOMAIN-CONTAINING PROTEIN"/>
    <property type="match status" value="1"/>
</dbReference>
<protein>
    <submittedName>
        <fullName evidence="1">Uncharacterized protein</fullName>
    </submittedName>
</protein>
<name>A0A4Y2RLC5_ARAVE</name>
<sequence>TGVFNGVIRRFELKLQKPFCLLHFNELPLRHLFERKSSGPSPYTGDIGRNLKGYEKLPLVAFNSTECDLPSIDPTDLSCDHKCLLHICTTICSGVCSSNLAKRQPGTFNLVRWLTTANRILRFYISISDPSNELLTLIVFILRVYAHSLFRIKVHHSIKDGARHLWHFIS</sequence>
<feature type="non-terminal residue" evidence="1">
    <location>
        <position position="1"/>
    </location>
</feature>
<dbReference type="PANTHER" id="PTHR46409:SF1">
    <property type="entry name" value="HTH PSQ-TYPE DOMAIN-CONTAINING PROTEIN"/>
    <property type="match status" value="1"/>
</dbReference>
<gene>
    <name evidence="1" type="ORF">AVEN_207599_1</name>
</gene>
<reference evidence="1 2" key="1">
    <citation type="journal article" date="2019" name="Sci. Rep.">
        <title>Orb-weaving spider Araneus ventricosus genome elucidates the spidroin gene catalogue.</title>
        <authorList>
            <person name="Kono N."/>
            <person name="Nakamura H."/>
            <person name="Ohtoshi R."/>
            <person name="Moran D.A.P."/>
            <person name="Shinohara A."/>
            <person name="Yoshida Y."/>
            <person name="Fujiwara M."/>
            <person name="Mori M."/>
            <person name="Tomita M."/>
            <person name="Arakawa K."/>
        </authorList>
    </citation>
    <scope>NUCLEOTIDE SEQUENCE [LARGE SCALE GENOMIC DNA]</scope>
</reference>
<keyword evidence="2" id="KW-1185">Reference proteome</keyword>
<evidence type="ECO:0000313" key="2">
    <source>
        <dbReference type="Proteomes" id="UP000499080"/>
    </source>
</evidence>
<organism evidence="1 2">
    <name type="scientific">Araneus ventricosus</name>
    <name type="common">Orbweaver spider</name>
    <name type="synonym">Epeira ventricosa</name>
    <dbReference type="NCBI Taxonomy" id="182803"/>
    <lineage>
        <taxon>Eukaryota</taxon>
        <taxon>Metazoa</taxon>
        <taxon>Ecdysozoa</taxon>
        <taxon>Arthropoda</taxon>
        <taxon>Chelicerata</taxon>
        <taxon>Arachnida</taxon>
        <taxon>Araneae</taxon>
        <taxon>Araneomorphae</taxon>
        <taxon>Entelegynae</taxon>
        <taxon>Araneoidea</taxon>
        <taxon>Araneidae</taxon>
        <taxon>Araneus</taxon>
    </lineage>
</organism>
<evidence type="ECO:0000313" key="1">
    <source>
        <dbReference type="EMBL" id="GBN76607.1"/>
    </source>
</evidence>
<dbReference type="Proteomes" id="UP000499080">
    <property type="component" value="Unassembled WGS sequence"/>
</dbReference>
<accession>A0A4Y2RLC5</accession>
<dbReference type="AlphaFoldDB" id="A0A4Y2RLC5"/>
<comment type="caution">
    <text evidence="1">The sequence shown here is derived from an EMBL/GenBank/DDBJ whole genome shotgun (WGS) entry which is preliminary data.</text>
</comment>
<proteinExistence type="predicted"/>